<sequence>MMTWHQGCNSREDCMIICLKAKQMTSYVAFFRVTSSHL</sequence>
<name>A0A0E9TER2_ANGAN</name>
<dbReference type="EMBL" id="GBXM01056491">
    <property type="protein sequence ID" value="JAH52086.1"/>
    <property type="molecule type" value="Transcribed_RNA"/>
</dbReference>
<reference evidence="1" key="1">
    <citation type="submission" date="2014-11" db="EMBL/GenBank/DDBJ databases">
        <authorList>
            <person name="Amaro Gonzalez C."/>
        </authorList>
    </citation>
    <scope>NUCLEOTIDE SEQUENCE</scope>
</reference>
<evidence type="ECO:0000313" key="1">
    <source>
        <dbReference type="EMBL" id="JAH52086.1"/>
    </source>
</evidence>
<reference evidence="1" key="2">
    <citation type="journal article" date="2015" name="Fish Shellfish Immunol.">
        <title>Early steps in the European eel (Anguilla anguilla)-Vibrio vulnificus interaction in the gills: Role of the RtxA13 toxin.</title>
        <authorList>
            <person name="Callol A."/>
            <person name="Pajuelo D."/>
            <person name="Ebbesson L."/>
            <person name="Teles M."/>
            <person name="MacKenzie S."/>
            <person name="Amaro C."/>
        </authorList>
    </citation>
    <scope>NUCLEOTIDE SEQUENCE</scope>
</reference>
<proteinExistence type="predicted"/>
<protein>
    <submittedName>
        <fullName evidence="1">Uncharacterized protein</fullName>
    </submittedName>
</protein>
<organism evidence="1">
    <name type="scientific">Anguilla anguilla</name>
    <name type="common">European freshwater eel</name>
    <name type="synonym">Muraena anguilla</name>
    <dbReference type="NCBI Taxonomy" id="7936"/>
    <lineage>
        <taxon>Eukaryota</taxon>
        <taxon>Metazoa</taxon>
        <taxon>Chordata</taxon>
        <taxon>Craniata</taxon>
        <taxon>Vertebrata</taxon>
        <taxon>Euteleostomi</taxon>
        <taxon>Actinopterygii</taxon>
        <taxon>Neopterygii</taxon>
        <taxon>Teleostei</taxon>
        <taxon>Anguilliformes</taxon>
        <taxon>Anguillidae</taxon>
        <taxon>Anguilla</taxon>
    </lineage>
</organism>
<dbReference type="AlphaFoldDB" id="A0A0E9TER2"/>
<accession>A0A0E9TER2</accession>